<dbReference type="InterPro" id="IPR052714">
    <property type="entry name" value="MFS_Exporter"/>
</dbReference>
<evidence type="ECO:0000256" key="4">
    <source>
        <dbReference type="ARBA" id="ARBA00023136"/>
    </source>
</evidence>
<dbReference type="InterPro" id="IPR011701">
    <property type="entry name" value="MFS"/>
</dbReference>
<evidence type="ECO:0000313" key="9">
    <source>
        <dbReference type="Proteomes" id="UP000034681"/>
    </source>
</evidence>
<keyword evidence="2 6" id="KW-0812">Transmembrane</keyword>
<feature type="transmembrane region" description="Helical" evidence="6">
    <location>
        <begin position="297"/>
        <end position="316"/>
    </location>
</feature>
<dbReference type="InterPro" id="IPR020846">
    <property type="entry name" value="MFS_dom"/>
</dbReference>
<dbReference type="Proteomes" id="UP000034681">
    <property type="component" value="Unassembled WGS sequence"/>
</dbReference>
<comment type="caution">
    <text evidence="8">The sequence shown here is derived from an EMBL/GenBank/DDBJ whole genome shotgun (WGS) entry which is preliminary data.</text>
</comment>
<gene>
    <name evidence="8" type="ORF">PROH_11545</name>
</gene>
<keyword evidence="4 6" id="KW-0472">Membrane</keyword>
<feature type="transmembrane region" description="Helical" evidence="6">
    <location>
        <begin position="169"/>
        <end position="188"/>
    </location>
</feature>
<proteinExistence type="predicted"/>
<dbReference type="GO" id="GO:0005886">
    <property type="term" value="C:plasma membrane"/>
    <property type="evidence" value="ECO:0007669"/>
    <property type="project" value="UniProtKB-SubCell"/>
</dbReference>
<feature type="transmembrane region" description="Helical" evidence="6">
    <location>
        <begin position="17"/>
        <end position="42"/>
    </location>
</feature>
<feature type="region of interest" description="Disordered" evidence="5">
    <location>
        <begin position="197"/>
        <end position="219"/>
    </location>
</feature>
<feature type="transmembrane region" description="Helical" evidence="6">
    <location>
        <begin position="54"/>
        <end position="73"/>
    </location>
</feature>
<feature type="transmembrane region" description="Helical" evidence="6">
    <location>
        <begin position="268"/>
        <end position="285"/>
    </location>
</feature>
<dbReference type="SUPFAM" id="SSF103473">
    <property type="entry name" value="MFS general substrate transporter"/>
    <property type="match status" value="1"/>
</dbReference>
<protein>
    <recommendedName>
        <fullName evidence="7">Major facilitator superfamily (MFS) profile domain-containing protein</fullName>
    </recommendedName>
</protein>
<dbReference type="STRING" id="317619.GCA_000332315_01091"/>
<dbReference type="CDD" id="cd17489">
    <property type="entry name" value="MFS_YfcJ_like"/>
    <property type="match status" value="1"/>
</dbReference>
<feature type="transmembrane region" description="Helical" evidence="6">
    <location>
        <begin position="322"/>
        <end position="345"/>
    </location>
</feature>
<dbReference type="Pfam" id="PF07690">
    <property type="entry name" value="MFS_1"/>
    <property type="match status" value="1"/>
</dbReference>
<dbReference type="PANTHER" id="PTHR23531">
    <property type="entry name" value="QUINOLENE RESISTANCE PROTEIN NORA"/>
    <property type="match status" value="1"/>
</dbReference>
<evidence type="ECO:0000256" key="3">
    <source>
        <dbReference type="ARBA" id="ARBA00022989"/>
    </source>
</evidence>
<evidence type="ECO:0000256" key="5">
    <source>
        <dbReference type="SAM" id="MobiDB-lite"/>
    </source>
</evidence>
<organism evidence="8 9">
    <name type="scientific">Prochlorothrix hollandica PCC 9006 = CALU 1027</name>
    <dbReference type="NCBI Taxonomy" id="317619"/>
    <lineage>
        <taxon>Bacteria</taxon>
        <taxon>Bacillati</taxon>
        <taxon>Cyanobacteriota</taxon>
        <taxon>Cyanophyceae</taxon>
        <taxon>Prochlorotrichales</taxon>
        <taxon>Prochlorotrichaceae</taxon>
        <taxon>Prochlorothrix</taxon>
    </lineage>
</organism>
<feature type="transmembrane region" description="Helical" evidence="6">
    <location>
        <begin position="104"/>
        <end position="127"/>
    </location>
</feature>
<name>A0A0M2PWM6_PROHO</name>
<dbReference type="AlphaFoldDB" id="A0A0M2PWM6"/>
<feature type="transmembrane region" description="Helical" evidence="6">
    <location>
        <begin position="357"/>
        <end position="375"/>
    </location>
</feature>
<dbReference type="Gene3D" id="1.20.1250.20">
    <property type="entry name" value="MFS general substrate transporter like domains"/>
    <property type="match status" value="2"/>
</dbReference>
<dbReference type="InterPro" id="IPR036259">
    <property type="entry name" value="MFS_trans_sf"/>
</dbReference>
<evidence type="ECO:0000256" key="6">
    <source>
        <dbReference type="SAM" id="Phobius"/>
    </source>
</evidence>
<feature type="transmembrane region" description="Helical" evidence="6">
    <location>
        <begin position="387"/>
        <end position="410"/>
    </location>
</feature>
<feature type="domain" description="Major facilitator superfamily (MFS) profile" evidence="7">
    <location>
        <begin position="16"/>
        <end position="410"/>
    </location>
</feature>
<evidence type="ECO:0000313" key="8">
    <source>
        <dbReference type="EMBL" id="KKJ00585.1"/>
    </source>
</evidence>
<evidence type="ECO:0000256" key="2">
    <source>
        <dbReference type="ARBA" id="ARBA00022692"/>
    </source>
</evidence>
<evidence type="ECO:0000256" key="1">
    <source>
        <dbReference type="ARBA" id="ARBA00004651"/>
    </source>
</evidence>
<dbReference type="PANTHER" id="PTHR23531:SF1">
    <property type="entry name" value="QUINOLENE RESISTANCE PROTEIN NORA"/>
    <property type="match status" value="1"/>
</dbReference>
<keyword evidence="9" id="KW-1185">Reference proteome</keyword>
<feature type="transmembrane region" description="Helical" evidence="6">
    <location>
        <begin position="225"/>
        <end position="248"/>
    </location>
</feature>
<keyword evidence="3 6" id="KW-1133">Transmembrane helix</keyword>
<reference evidence="8" key="1">
    <citation type="submission" date="2012-04" db="EMBL/GenBank/DDBJ databases">
        <authorList>
            <person name="Borisov I.G."/>
            <person name="Ivanikova N.V."/>
            <person name="Pinevich A.V."/>
        </authorList>
    </citation>
    <scope>NUCLEOTIDE SEQUENCE</scope>
    <source>
        <strain evidence="8">CALU 1027</strain>
    </source>
</reference>
<dbReference type="PROSITE" id="PS50850">
    <property type="entry name" value="MFS"/>
    <property type="match status" value="1"/>
</dbReference>
<sequence length="428" mass="45527">MPLHGFKNLESVTQRNFAVLFLSGLLFWASLTTLLPTLPLYLQSIGATPQEVGIIIGAFGIGLLVFRFLLGYAADRQRKAVLVLGLVAVTVAPLGYWLTDSLPILLGVRIFHGLSVAAFTTGYIALVTDLAPTAVRGEILGYMTLVNPVGMAIGPALGAWVQDSAGNTSLFWVSVAIGAMGLGCACQVEDTTQQILKPRRPDPGITAEPAGDRPRVSTPDSSNRFWQLLLIPAIYIPSLMLLFLGLAFGTFNTFLSLFIKTLGLEMNAGLIFTAAALGSFLIRVVTGPASDRYGRGLFISLGLLSYGVSMGILFVAHHPWQLLGAGILEGVGFGMLVATLAALMADRSRPQERARSLNFCFIGLDLGIAISGPLLGTLANNGDYRPVFGVVTVLPLMALLLFMTCGCAGLGRSFRFALGLGEDSYRLP</sequence>
<dbReference type="EMBL" id="AJTX02000004">
    <property type="protein sequence ID" value="KKJ00585.1"/>
    <property type="molecule type" value="Genomic_DNA"/>
</dbReference>
<dbReference type="OrthoDB" id="9814001at2"/>
<accession>A0A0M2PWM6</accession>
<feature type="transmembrane region" description="Helical" evidence="6">
    <location>
        <begin position="139"/>
        <end position="157"/>
    </location>
</feature>
<dbReference type="GO" id="GO:0022857">
    <property type="term" value="F:transmembrane transporter activity"/>
    <property type="evidence" value="ECO:0007669"/>
    <property type="project" value="InterPro"/>
</dbReference>
<feature type="transmembrane region" description="Helical" evidence="6">
    <location>
        <begin position="80"/>
        <end position="98"/>
    </location>
</feature>
<comment type="subcellular location">
    <subcellularLocation>
        <location evidence="1">Cell membrane</location>
        <topology evidence="1">Multi-pass membrane protein</topology>
    </subcellularLocation>
</comment>
<dbReference type="eggNOG" id="COG2814">
    <property type="taxonomic scope" value="Bacteria"/>
</dbReference>
<evidence type="ECO:0000259" key="7">
    <source>
        <dbReference type="PROSITE" id="PS50850"/>
    </source>
</evidence>